<comment type="caution">
    <text evidence="2">The sequence shown here is derived from an EMBL/GenBank/DDBJ whole genome shotgun (WGS) entry which is preliminary data.</text>
</comment>
<dbReference type="AlphaFoldDB" id="A0AAD6X6M3"/>
<evidence type="ECO:0000256" key="1">
    <source>
        <dbReference type="SAM" id="SignalP"/>
    </source>
</evidence>
<evidence type="ECO:0000313" key="3">
    <source>
        <dbReference type="Proteomes" id="UP001218188"/>
    </source>
</evidence>
<dbReference type="EMBL" id="JARJCM010000060">
    <property type="protein sequence ID" value="KAJ7034104.1"/>
    <property type="molecule type" value="Genomic_DNA"/>
</dbReference>
<accession>A0AAD6X6M3</accession>
<keyword evidence="1" id="KW-0732">Signal</keyword>
<name>A0AAD6X6M3_9AGAR</name>
<reference evidence="2" key="1">
    <citation type="submission" date="2023-03" db="EMBL/GenBank/DDBJ databases">
        <title>Massive genome expansion in bonnet fungi (Mycena s.s.) driven by repeated elements and novel gene families across ecological guilds.</title>
        <authorList>
            <consortium name="Lawrence Berkeley National Laboratory"/>
            <person name="Harder C.B."/>
            <person name="Miyauchi S."/>
            <person name="Viragh M."/>
            <person name="Kuo A."/>
            <person name="Thoen E."/>
            <person name="Andreopoulos B."/>
            <person name="Lu D."/>
            <person name="Skrede I."/>
            <person name="Drula E."/>
            <person name="Henrissat B."/>
            <person name="Morin E."/>
            <person name="Kohler A."/>
            <person name="Barry K."/>
            <person name="LaButti K."/>
            <person name="Morin E."/>
            <person name="Salamov A."/>
            <person name="Lipzen A."/>
            <person name="Mereny Z."/>
            <person name="Hegedus B."/>
            <person name="Baldrian P."/>
            <person name="Stursova M."/>
            <person name="Weitz H."/>
            <person name="Taylor A."/>
            <person name="Grigoriev I.V."/>
            <person name="Nagy L.G."/>
            <person name="Martin F."/>
            <person name="Kauserud H."/>
        </authorList>
    </citation>
    <scope>NUCLEOTIDE SEQUENCE</scope>
    <source>
        <strain evidence="2">CBHHK200</strain>
    </source>
</reference>
<evidence type="ECO:0008006" key="4">
    <source>
        <dbReference type="Google" id="ProtNLM"/>
    </source>
</evidence>
<proteinExistence type="predicted"/>
<feature type="chain" id="PRO_5041909674" description="Secreted protein" evidence="1">
    <location>
        <begin position="32"/>
        <end position="78"/>
    </location>
</feature>
<gene>
    <name evidence="2" type="ORF">C8F04DRAFT_1103073</name>
</gene>
<sequence>MRVRGRGGIFVAERVVVAVFLFVLDRRCARAPHRVHPVGGMFVDVGVGGFHDHDPCSPIGIDGDGQTMWSVTCASSLL</sequence>
<evidence type="ECO:0000313" key="2">
    <source>
        <dbReference type="EMBL" id="KAJ7034104.1"/>
    </source>
</evidence>
<feature type="signal peptide" evidence="1">
    <location>
        <begin position="1"/>
        <end position="31"/>
    </location>
</feature>
<organism evidence="2 3">
    <name type="scientific">Mycena alexandri</name>
    <dbReference type="NCBI Taxonomy" id="1745969"/>
    <lineage>
        <taxon>Eukaryota</taxon>
        <taxon>Fungi</taxon>
        <taxon>Dikarya</taxon>
        <taxon>Basidiomycota</taxon>
        <taxon>Agaricomycotina</taxon>
        <taxon>Agaricomycetes</taxon>
        <taxon>Agaricomycetidae</taxon>
        <taxon>Agaricales</taxon>
        <taxon>Marasmiineae</taxon>
        <taxon>Mycenaceae</taxon>
        <taxon>Mycena</taxon>
    </lineage>
</organism>
<keyword evidence="3" id="KW-1185">Reference proteome</keyword>
<protein>
    <recommendedName>
        <fullName evidence="4">Secreted protein</fullName>
    </recommendedName>
</protein>
<dbReference type="Proteomes" id="UP001218188">
    <property type="component" value="Unassembled WGS sequence"/>
</dbReference>